<dbReference type="EMBL" id="BRVO01000004">
    <property type="protein sequence ID" value="GLB50568.1"/>
    <property type="molecule type" value="Genomic_DNA"/>
</dbReference>
<dbReference type="SUPFAM" id="SSF55874">
    <property type="entry name" value="ATPase domain of HSP90 chaperone/DNA topoisomerase II/histidine kinase"/>
    <property type="match status" value="1"/>
</dbReference>
<comment type="caution">
    <text evidence="1">The sequence shown here is derived from an EMBL/GenBank/DDBJ whole genome shotgun (WGS) entry which is preliminary data.</text>
</comment>
<evidence type="ECO:0000313" key="2">
    <source>
        <dbReference type="Proteomes" id="UP001143543"/>
    </source>
</evidence>
<accession>A0ABQ5MMI3</accession>
<dbReference type="Proteomes" id="UP001143543">
    <property type="component" value="Unassembled WGS sequence"/>
</dbReference>
<gene>
    <name evidence="1" type="ORF">Y10_29360</name>
</gene>
<protein>
    <recommendedName>
        <fullName evidence="3">DNA mismatch repair protein</fullName>
    </recommendedName>
</protein>
<evidence type="ECO:0008006" key="3">
    <source>
        <dbReference type="Google" id="ProtNLM"/>
    </source>
</evidence>
<name>A0ABQ5MMI3_9FLAO</name>
<evidence type="ECO:0000313" key="1">
    <source>
        <dbReference type="EMBL" id="GLB50568.1"/>
    </source>
</evidence>
<organism evidence="1 2">
    <name type="scientific">Neptunitalea lumnitzerae</name>
    <dbReference type="NCBI Taxonomy" id="2965509"/>
    <lineage>
        <taxon>Bacteria</taxon>
        <taxon>Pseudomonadati</taxon>
        <taxon>Bacteroidota</taxon>
        <taxon>Flavobacteriia</taxon>
        <taxon>Flavobacteriales</taxon>
        <taxon>Flavobacteriaceae</taxon>
        <taxon>Neptunitalea</taxon>
    </lineage>
</organism>
<proteinExistence type="predicted"/>
<dbReference type="InterPro" id="IPR036890">
    <property type="entry name" value="HATPase_C_sf"/>
</dbReference>
<keyword evidence="2" id="KW-1185">Reference proteome</keyword>
<sequence>MCIFIRNITSYLQAEKNIRYQKNQENKHTLLTYQDLKMKFENNTFISGDGVYYEGVIRDVKRSKVSLQPVYEAFTNSLEAIRIKEKIDKDFKGKIEIKIYSTQNTDQSYTFSKLQISDNGVGFDDKEFKRFNTYKDFTKGFKNLGSGRIQYTHYFDTTQIKSIYLKSGKYREREFYVSKKEDYLKKNSIIFHKKDIEIEAKSSGTILTFEGLLDQTRNIYHTLNDVNLKDSLLKRYIQYFCLNKNSLPEIILEHYVFNDKESHSTISKSDIPKIDKTDNVKVHYSKLSDDAKSIIETENHETFTINSYKLDKSFLKQNDLKLTSKHEVVENFEVNLSSLSKDEVIDDSHFLFLVSSEYLDNKDTNERGEINIPNNDIFSNDPNMFNEEVIILNLLEMEINGTINNLYPQIEKIQEQHQLDIKNLKEMFLLPEDSEIEISINDSDKKILEKFYTAEAKKKADLDSNLKSSIERLNHLDTTSENYSETLDTEIERIAKVIPQQNKADLTHYIARRKLVLELFSLILNRKLSIQNDGSRNKDEALLHNLIFQQNATTPDKSDLWIINEDFIYFQGISESKLSEIKFKGENIIREDLSEEETQFITSIGENRLHKRPDILLFPQEEKCIIIEFKNPDVSVSDHLNQINNYATLLRNFSIPDMKLTTFYGYLIGEKIEPNDVRAYDADFKNAYNFDYLFRPSKTIAGIYSNEGKDGSLYTEVVKYSTLLERAKNRNNVFIKKLTKENIEPPF</sequence>
<reference evidence="1" key="1">
    <citation type="submission" date="2022-07" db="EMBL/GenBank/DDBJ databases">
        <title>Taxonomy of Novel Oxalotrophic and Methylotrophic Bacteria.</title>
        <authorList>
            <person name="Sahin N."/>
            <person name="Tani A."/>
        </authorList>
    </citation>
    <scope>NUCLEOTIDE SEQUENCE</scope>
    <source>
        <strain evidence="1">Y10</strain>
    </source>
</reference>